<evidence type="ECO:0000259" key="1">
    <source>
        <dbReference type="Pfam" id="PF04754"/>
    </source>
</evidence>
<feature type="domain" description="Transposase InsH N-terminal" evidence="2">
    <location>
        <begin position="3"/>
        <end position="85"/>
    </location>
</feature>
<accession>A0A6B1DXE7</accession>
<feature type="domain" description="Transposase (putative) YhgA-like" evidence="1">
    <location>
        <begin position="124"/>
        <end position="208"/>
    </location>
</feature>
<dbReference type="Pfam" id="PF05598">
    <property type="entry name" value="DUF772"/>
    <property type="match status" value="1"/>
</dbReference>
<organism evidence="3">
    <name type="scientific">Caldilineaceae bacterium SB0662_bin_9</name>
    <dbReference type="NCBI Taxonomy" id="2605258"/>
    <lineage>
        <taxon>Bacteria</taxon>
        <taxon>Bacillati</taxon>
        <taxon>Chloroflexota</taxon>
        <taxon>Caldilineae</taxon>
        <taxon>Caldilineales</taxon>
        <taxon>Caldilineaceae</taxon>
    </lineage>
</organism>
<proteinExistence type="predicted"/>
<name>A0A6B1DXE7_9CHLR</name>
<comment type="caution">
    <text evidence="3">The sequence shown here is derived from an EMBL/GenBank/DDBJ whole genome shotgun (WGS) entry which is preliminary data.</text>
</comment>
<dbReference type="InterPro" id="IPR008490">
    <property type="entry name" value="Transposase_InsH_N"/>
</dbReference>
<sequence length="225" mass="24894">MLKDHPLRRIKAVADAALARLSPAFDRMYAKVGRASVPPERLPTASLLIALYAVRSERAFCVELAYNLPFRWFLDMGLIERSFDATGVHQEPVVAAGARRTTRPGRRGGVGGRCGELAVARPSLQAGPTSSVRESERERIADAAWTFDTDRQRTVMMIVEAQSARQRHLAVRLLRYVVDRLLELCEDRQRHDPAGGMPPVVVAVLYTGPGTRGERLQATPTVVIL</sequence>
<protein>
    <recommendedName>
        <fullName evidence="4">Transposase</fullName>
    </recommendedName>
</protein>
<evidence type="ECO:0008006" key="4">
    <source>
        <dbReference type="Google" id="ProtNLM"/>
    </source>
</evidence>
<dbReference type="Pfam" id="PF04754">
    <property type="entry name" value="Transposase_31"/>
    <property type="match status" value="1"/>
</dbReference>
<evidence type="ECO:0000259" key="2">
    <source>
        <dbReference type="Pfam" id="PF05598"/>
    </source>
</evidence>
<dbReference type="AlphaFoldDB" id="A0A6B1DXE7"/>
<dbReference type="EMBL" id="VXPY01000094">
    <property type="protein sequence ID" value="MYD91332.1"/>
    <property type="molecule type" value="Genomic_DNA"/>
</dbReference>
<gene>
    <name evidence="3" type="ORF">F4Y08_13510</name>
</gene>
<dbReference type="InterPro" id="IPR006842">
    <property type="entry name" value="Transposase_31"/>
</dbReference>
<evidence type="ECO:0000313" key="3">
    <source>
        <dbReference type="EMBL" id="MYD91332.1"/>
    </source>
</evidence>
<reference evidence="3" key="1">
    <citation type="submission" date="2019-09" db="EMBL/GenBank/DDBJ databases">
        <title>Characterisation of the sponge microbiome using genome-centric metagenomics.</title>
        <authorList>
            <person name="Engelberts J.P."/>
            <person name="Robbins S.J."/>
            <person name="De Goeij J.M."/>
            <person name="Aranda M."/>
            <person name="Bell S.C."/>
            <person name="Webster N.S."/>
        </authorList>
    </citation>
    <scope>NUCLEOTIDE SEQUENCE</scope>
    <source>
        <strain evidence="3">SB0662_bin_9</strain>
    </source>
</reference>